<evidence type="ECO:0000256" key="1">
    <source>
        <dbReference type="ARBA" id="ARBA00004651"/>
    </source>
</evidence>
<name>A0A7C2V4U2_9AQUI</name>
<keyword evidence="2" id="KW-0813">Transport</keyword>
<protein>
    <submittedName>
        <fullName evidence="8">Cobalamin biosynthesis protein CbiM</fullName>
    </submittedName>
</protein>
<evidence type="ECO:0000256" key="6">
    <source>
        <dbReference type="ARBA" id="ARBA00023136"/>
    </source>
</evidence>
<feature type="transmembrane region" description="Helical" evidence="7">
    <location>
        <begin position="12"/>
        <end position="28"/>
    </location>
</feature>
<evidence type="ECO:0000313" key="8">
    <source>
        <dbReference type="EMBL" id="HEW45702.1"/>
    </source>
</evidence>
<dbReference type="PANTHER" id="PTHR34229">
    <property type="entry name" value="METAL TRANSPORT PROTEIN HI_1621-RELATED"/>
    <property type="match status" value="1"/>
</dbReference>
<feature type="transmembrane region" description="Helical" evidence="7">
    <location>
        <begin position="40"/>
        <end position="60"/>
    </location>
</feature>
<gene>
    <name evidence="8" type="ORF">ENO47_03405</name>
</gene>
<dbReference type="GO" id="GO:0005886">
    <property type="term" value="C:plasma membrane"/>
    <property type="evidence" value="ECO:0007669"/>
    <property type="project" value="UniProtKB-SubCell"/>
</dbReference>
<organism evidence="8">
    <name type="scientific">Hydrogenobacter sp</name>
    <dbReference type="NCBI Taxonomy" id="2152829"/>
    <lineage>
        <taxon>Bacteria</taxon>
        <taxon>Pseudomonadati</taxon>
        <taxon>Aquificota</taxon>
        <taxon>Aquificia</taxon>
        <taxon>Aquificales</taxon>
        <taxon>Aquificaceae</taxon>
        <taxon>Hydrogenobacter</taxon>
    </lineage>
</organism>
<dbReference type="GO" id="GO:0000041">
    <property type="term" value="P:transition metal ion transport"/>
    <property type="evidence" value="ECO:0007669"/>
    <property type="project" value="InterPro"/>
</dbReference>
<evidence type="ECO:0000256" key="4">
    <source>
        <dbReference type="ARBA" id="ARBA00022692"/>
    </source>
</evidence>
<keyword evidence="4 7" id="KW-0812">Transmembrane</keyword>
<dbReference type="InterPro" id="IPR002751">
    <property type="entry name" value="CbiM/NikMN"/>
</dbReference>
<dbReference type="AlphaFoldDB" id="A0A7C2V4U2"/>
<dbReference type="EMBL" id="DSFP01000032">
    <property type="protein sequence ID" value="HEW45702.1"/>
    <property type="molecule type" value="Genomic_DNA"/>
</dbReference>
<dbReference type="Gene3D" id="1.10.1760.20">
    <property type="match status" value="1"/>
</dbReference>
<keyword evidence="5 7" id="KW-1133">Transmembrane helix</keyword>
<evidence type="ECO:0000256" key="2">
    <source>
        <dbReference type="ARBA" id="ARBA00022448"/>
    </source>
</evidence>
<comment type="caution">
    <text evidence="8">The sequence shown here is derived from an EMBL/GenBank/DDBJ whole genome shotgun (WGS) entry which is preliminary data.</text>
</comment>
<comment type="subcellular location">
    <subcellularLocation>
        <location evidence="1">Cell membrane</location>
        <topology evidence="1">Multi-pass membrane protein</topology>
    </subcellularLocation>
</comment>
<feature type="transmembrane region" description="Helical" evidence="7">
    <location>
        <begin position="180"/>
        <end position="204"/>
    </location>
</feature>
<reference evidence="8" key="1">
    <citation type="journal article" date="2020" name="mSystems">
        <title>Genome- and Community-Level Interaction Insights into Carbon Utilization and Element Cycling Functions of Hydrothermarchaeota in Hydrothermal Sediment.</title>
        <authorList>
            <person name="Zhou Z."/>
            <person name="Liu Y."/>
            <person name="Xu W."/>
            <person name="Pan J."/>
            <person name="Luo Z.H."/>
            <person name="Li M."/>
        </authorList>
    </citation>
    <scope>NUCLEOTIDE SEQUENCE [LARGE SCALE GENOMIC DNA]</scope>
    <source>
        <strain evidence="8">SpSt-132</strain>
    </source>
</reference>
<evidence type="ECO:0000256" key="7">
    <source>
        <dbReference type="SAM" id="Phobius"/>
    </source>
</evidence>
<keyword evidence="6 7" id="KW-0472">Membrane</keyword>
<accession>A0A7C2V4U2</accession>
<dbReference type="Pfam" id="PF01891">
    <property type="entry name" value="CbiM"/>
    <property type="match status" value="1"/>
</dbReference>
<dbReference type="PANTHER" id="PTHR34229:SF1">
    <property type="entry name" value="METAL TRANSPORT PROTEIN HI_1621-RELATED"/>
    <property type="match status" value="1"/>
</dbReference>
<feature type="transmembrane region" description="Helical" evidence="7">
    <location>
        <begin position="72"/>
        <end position="94"/>
    </location>
</feature>
<proteinExistence type="predicted"/>
<sequence length="211" mass="23090">MHIPDGFLAPQVYIPAYLVDIGLLFYAFKRFKKDLKEKTIPYLASLSAFSFIIMSIAIPLPGGTSVHGLGVASLSLLFGPWTAFLSISLVLFLQATIFGEGGITSFPINSLSIAFLGSLCAYYTYLIAKRYLEDRTSLFLSGFLSTLISAFAVALVLGIHPYLFKDPFGKPLYFPFKLSLVLPAVLFSHILVGIGEGILTIIILRALRGRI</sequence>
<feature type="transmembrane region" description="Helical" evidence="7">
    <location>
        <begin position="106"/>
        <end position="126"/>
    </location>
</feature>
<feature type="transmembrane region" description="Helical" evidence="7">
    <location>
        <begin position="138"/>
        <end position="160"/>
    </location>
</feature>
<evidence type="ECO:0000256" key="5">
    <source>
        <dbReference type="ARBA" id="ARBA00022989"/>
    </source>
</evidence>
<evidence type="ECO:0000256" key="3">
    <source>
        <dbReference type="ARBA" id="ARBA00022475"/>
    </source>
</evidence>
<keyword evidence="3" id="KW-1003">Cell membrane</keyword>